<sequence length="149" mass="16838">MVHNSLLAKQSKYVFGVSKVEYLGHFISSERAPIDPKKITAVKQLPIPTTIKQLRVFLGFVRYYRKFIKGYGRISGPLNKLLRKDNFKWFEAAAQAFSTTGPVLVLPDYSIPFIMEIDVSGTSIRVVLMQHSHPIAFIIKGLAPIYVVL</sequence>
<name>A0AC58TPT8_TOBAC</name>
<protein>
    <submittedName>
        <fullName evidence="2">Mitochondrial protein AtMg00860</fullName>
    </submittedName>
</protein>
<keyword evidence="1" id="KW-1185">Reference proteome</keyword>
<accession>A0AC58TPT8</accession>
<reference evidence="1" key="1">
    <citation type="journal article" date="2014" name="Nat. Commun.">
        <title>The tobacco genome sequence and its comparison with those of tomato and potato.</title>
        <authorList>
            <person name="Sierro N."/>
            <person name="Battey J.N."/>
            <person name="Ouadi S."/>
            <person name="Bakaher N."/>
            <person name="Bovet L."/>
            <person name="Willig A."/>
            <person name="Goepfert S."/>
            <person name="Peitsch M.C."/>
            <person name="Ivanov N.V."/>
        </authorList>
    </citation>
    <scope>NUCLEOTIDE SEQUENCE [LARGE SCALE GENOMIC DNA]</scope>
</reference>
<gene>
    <name evidence="2" type="primary">LOC142176069</name>
</gene>
<dbReference type="Proteomes" id="UP000790787">
    <property type="component" value="Chromosome 22"/>
</dbReference>
<organism evidence="1 2">
    <name type="scientific">Nicotiana tabacum</name>
    <name type="common">Common tobacco</name>
    <dbReference type="NCBI Taxonomy" id="4097"/>
    <lineage>
        <taxon>Eukaryota</taxon>
        <taxon>Viridiplantae</taxon>
        <taxon>Streptophyta</taxon>
        <taxon>Embryophyta</taxon>
        <taxon>Tracheophyta</taxon>
        <taxon>Spermatophyta</taxon>
        <taxon>Magnoliopsida</taxon>
        <taxon>eudicotyledons</taxon>
        <taxon>Gunneridae</taxon>
        <taxon>Pentapetalae</taxon>
        <taxon>asterids</taxon>
        <taxon>lamiids</taxon>
        <taxon>Solanales</taxon>
        <taxon>Solanaceae</taxon>
        <taxon>Nicotianoideae</taxon>
        <taxon>Nicotianeae</taxon>
        <taxon>Nicotiana</taxon>
    </lineage>
</organism>
<evidence type="ECO:0000313" key="1">
    <source>
        <dbReference type="Proteomes" id="UP000790787"/>
    </source>
</evidence>
<reference evidence="2" key="2">
    <citation type="submission" date="2025-08" db="UniProtKB">
        <authorList>
            <consortium name="RefSeq"/>
        </authorList>
    </citation>
    <scope>IDENTIFICATION</scope>
    <source>
        <tissue evidence="2">Leaf</tissue>
    </source>
</reference>
<dbReference type="RefSeq" id="XP_075099231.1">
    <property type="nucleotide sequence ID" value="XM_075243130.1"/>
</dbReference>
<proteinExistence type="predicted"/>
<evidence type="ECO:0000313" key="2">
    <source>
        <dbReference type="RefSeq" id="XP_075099231.1"/>
    </source>
</evidence>